<sequence length="39" mass="4743">MLLKCRNIEKDKRGQKRHRQNFGVKTRKCFINLLINNDL</sequence>
<dbReference type="AlphaFoldDB" id="B7BG83"/>
<evidence type="ECO:0000313" key="1">
    <source>
        <dbReference type="EMBL" id="EEC94553.1"/>
    </source>
</evidence>
<reference evidence="1 2" key="2">
    <citation type="submission" date="2008-10" db="EMBL/GenBank/DDBJ databases">
        <authorList>
            <person name="Fulton L."/>
            <person name="Clifton S."/>
            <person name="Fulton B."/>
            <person name="Xu J."/>
            <person name="Minx P."/>
            <person name="Pepin K.H."/>
            <person name="Johnson M."/>
            <person name="Bhonagiri V."/>
            <person name="Nash W.E."/>
            <person name="Mardis E.R."/>
            <person name="Wilson R.K."/>
        </authorList>
    </citation>
    <scope>NUCLEOTIDE SEQUENCE [LARGE SCALE GENOMIC DNA]</scope>
    <source>
        <strain evidence="1 2">DSM 18315</strain>
    </source>
</reference>
<comment type="caution">
    <text evidence="1">The sequence shown here is derived from an EMBL/GenBank/DDBJ whole genome shotgun (WGS) entry which is preliminary data.</text>
</comment>
<evidence type="ECO:0000313" key="2">
    <source>
        <dbReference type="Proteomes" id="UP000005510"/>
    </source>
</evidence>
<protein>
    <submittedName>
        <fullName evidence="1">Uncharacterized protein</fullName>
    </submittedName>
</protein>
<proteinExistence type="predicted"/>
<dbReference type="Proteomes" id="UP000005510">
    <property type="component" value="Unassembled WGS sequence"/>
</dbReference>
<dbReference type="EMBL" id="ABYH01000404">
    <property type="protein sequence ID" value="EEC94553.1"/>
    <property type="molecule type" value="Genomic_DNA"/>
</dbReference>
<organism evidence="1 2">
    <name type="scientific">Parabacteroides johnsonii DSM 18315</name>
    <dbReference type="NCBI Taxonomy" id="537006"/>
    <lineage>
        <taxon>Bacteria</taxon>
        <taxon>Pseudomonadati</taxon>
        <taxon>Bacteroidota</taxon>
        <taxon>Bacteroidia</taxon>
        <taxon>Bacteroidales</taxon>
        <taxon>Tannerellaceae</taxon>
        <taxon>Parabacteroides</taxon>
    </lineage>
</organism>
<name>B7BG83_9BACT</name>
<gene>
    <name evidence="1" type="ORF">PRABACTJOHN_04078</name>
</gene>
<dbReference type="STRING" id="537006.PRABACTJOHN_04078"/>
<accession>B7BG83</accession>
<dbReference type="HOGENOM" id="CLU_3314039_0_0_10"/>
<reference evidence="1 2" key="1">
    <citation type="submission" date="2008-10" db="EMBL/GenBank/DDBJ databases">
        <title>Draft genome sequence of Parabacteroides johnsonii (DSM 18315).</title>
        <authorList>
            <person name="Sudarsanam P."/>
            <person name="Ley R."/>
            <person name="Guruge J."/>
            <person name="Turnbaugh P.J."/>
            <person name="Mahowald M."/>
            <person name="Liep D."/>
            <person name="Gordon J."/>
        </authorList>
    </citation>
    <scope>NUCLEOTIDE SEQUENCE [LARGE SCALE GENOMIC DNA]</scope>
    <source>
        <strain evidence="1 2">DSM 18315</strain>
    </source>
</reference>